<organism evidence="2 3">
    <name type="scientific">Lithohypha guttulata</name>
    <dbReference type="NCBI Taxonomy" id="1690604"/>
    <lineage>
        <taxon>Eukaryota</taxon>
        <taxon>Fungi</taxon>
        <taxon>Dikarya</taxon>
        <taxon>Ascomycota</taxon>
        <taxon>Pezizomycotina</taxon>
        <taxon>Eurotiomycetes</taxon>
        <taxon>Chaetothyriomycetidae</taxon>
        <taxon>Chaetothyriales</taxon>
        <taxon>Trichomeriaceae</taxon>
        <taxon>Lithohypha</taxon>
    </lineage>
</organism>
<reference evidence="2 3" key="1">
    <citation type="submission" date="2023-08" db="EMBL/GenBank/DDBJ databases">
        <title>Black Yeasts Isolated from many extreme environments.</title>
        <authorList>
            <person name="Coleine C."/>
            <person name="Stajich J.E."/>
            <person name="Selbmann L."/>
        </authorList>
    </citation>
    <scope>NUCLEOTIDE SEQUENCE [LARGE SCALE GENOMIC DNA]</scope>
    <source>
        <strain evidence="2 3">CCFEE 5910</strain>
    </source>
</reference>
<keyword evidence="3" id="KW-1185">Reference proteome</keyword>
<feature type="compositionally biased region" description="Low complexity" evidence="1">
    <location>
        <begin position="276"/>
        <end position="295"/>
    </location>
</feature>
<feature type="compositionally biased region" description="Polar residues" evidence="1">
    <location>
        <begin position="381"/>
        <end position="398"/>
    </location>
</feature>
<feature type="compositionally biased region" description="Polar residues" evidence="1">
    <location>
        <begin position="357"/>
        <end position="370"/>
    </location>
</feature>
<feature type="region of interest" description="Disordered" evidence="1">
    <location>
        <begin position="239"/>
        <end position="472"/>
    </location>
</feature>
<feature type="compositionally biased region" description="Low complexity" evidence="1">
    <location>
        <begin position="332"/>
        <end position="347"/>
    </location>
</feature>
<dbReference type="AlphaFoldDB" id="A0AAN7T1A4"/>
<evidence type="ECO:0000313" key="3">
    <source>
        <dbReference type="Proteomes" id="UP001309876"/>
    </source>
</evidence>
<name>A0AAN7T1A4_9EURO</name>
<evidence type="ECO:0000256" key="1">
    <source>
        <dbReference type="SAM" id="MobiDB-lite"/>
    </source>
</evidence>
<evidence type="ECO:0000313" key="2">
    <source>
        <dbReference type="EMBL" id="KAK5085659.1"/>
    </source>
</evidence>
<feature type="compositionally biased region" description="Polar residues" evidence="1">
    <location>
        <begin position="248"/>
        <end position="275"/>
    </location>
</feature>
<dbReference type="Proteomes" id="UP001309876">
    <property type="component" value="Unassembled WGS sequence"/>
</dbReference>
<gene>
    <name evidence="2" type="ORF">LTR05_004947</name>
</gene>
<feature type="compositionally biased region" description="Polar residues" evidence="1">
    <location>
        <begin position="450"/>
        <end position="462"/>
    </location>
</feature>
<protein>
    <submittedName>
        <fullName evidence="2">Uncharacterized protein</fullName>
    </submittedName>
</protein>
<comment type="caution">
    <text evidence="2">The sequence shown here is derived from an EMBL/GenBank/DDBJ whole genome shotgun (WGS) entry which is preliminary data.</text>
</comment>
<proteinExistence type="predicted"/>
<sequence>MASTEPPASGLPPSMGPGGRPLQPGENPGSLLKEITEIRSHYSVHLASDAIELAYQLKGQNRNYRLPFDNIPVGGWTRALCYGGNSSTAVTGTLLIDMIRACENMSGRQVTQEEAEGIAYYSSRRMMTMYLGQMGAIGLGLGSAWTGRKNMKFPFIKPKPQERYESFPARVLPILKGRYARVMWHVTRANVYIVMWLFLTQPFVRSIADTRMTVGLYQDRRTHALTQTLKGQFDRLRSNRASEAAARGQQQPQQMVNAQEQDDASPSTFYDSQPFGNDSSSTGDSSFTDGSTDTGLLADRDMQQRQSRQAPPTAWSKAQARGSRTDFDQPNSTSSSSSADIFFDDASPTAGNDPDMGTSQGYSRQGSGSAWSRIRKGEGVSQPQRNRPQGNRSVGATQSRDFETRSDSFSFSDSEEDKRLAKEQAQKEFDAMLDRERREGGAADYARDMQATTAGEDSNSRGTGAWSRSRRG</sequence>
<feature type="region of interest" description="Disordered" evidence="1">
    <location>
        <begin position="1"/>
        <end position="30"/>
    </location>
</feature>
<accession>A0AAN7T1A4</accession>
<dbReference type="EMBL" id="JAVRRJ010000004">
    <property type="protein sequence ID" value="KAK5085659.1"/>
    <property type="molecule type" value="Genomic_DNA"/>
</dbReference>
<feature type="compositionally biased region" description="Basic and acidic residues" evidence="1">
    <location>
        <begin position="416"/>
        <end position="447"/>
    </location>
</feature>